<sequence length="85" mass="9462">MPNAANAGSPEELQEIYQLLKKGLGHERVNDDNVFALIDLASRYGNTDLEALLREWQAPCSDGSEGVPSTIPPTRGFNREHVKRR</sequence>
<comment type="caution">
    <text evidence="2">The sequence shown here is derived from an EMBL/GenBank/DDBJ whole genome shotgun (WGS) entry which is preliminary data.</text>
</comment>
<evidence type="ECO:0000313" key="2">
    <source>
        <dbReference type="EMBL" id="MCM5678900.1"/>
    </source>
</evidence>
<name>A0ABT0YJL9_9BURK</name>
<proteinExistence type="predicted"/>
<dbReference type="Proteomes" id="UP001165541">
    <property type="component" value="Unassembled WGS sequence"/>
</dbReference>
<keyword evidence="3" id="KW-1185">Reference proteome</keyword>
<dbReference type="RefSeq" id="WP_251777060.1">
    <property type="nucleotide sequence ID" value="NZ_JAMKFE010000003.1"/>
</dbReference>
<evidence type="ECO:0000313" key="3">
    <source>
        <dbReference type="Proteomes" id="UP001165541"/>
    </source>
</evidence>
<organism evidence="2 3">
    <name type="scientific">Caldimonas mangrovi</name>
    <dbReference type="NCBI Taxonomy" id="2944811"/>
    <lineage>
        <taxon>Bacteria</taxon>
        <taxon>Pseudomonadati</taxon>
        <taxon>Pseudomonadota</taxon>
        <taxon>Betaproteobacteria</taxon>
        <taxon>Burkholderiales</taxon>
        <taxon>Sphaerotilaceae</taxon>
        <taxon>Caldimonas</taxon>
    </lineage>
</organism>
<gene>
    <name evidence="2" type="ORF">M8A51_05075</name>
</gene>
<evidence type="ECO:0000256" key="1">
    <source>
        <dbReference type="SAM" id="MobiDB-lite"/>
    </source>
</evidence>
<dbReference type="EMBL" id="JAMKFE010000003">
    <property type="protein sequence ID" value="MCM5678900.1"/>
    <property type="molecule type" value="Genomic_DNA"/>
</dbReference>
<reference evidence="2" key="1">
    <citation type="submission" date="2022-05" db="EMBL/GenBank/DDBJ databases">
        <title>Schlegelella sp. nov., isolated from mangrove soil.</title>
        <authorList>
            <person name="Liu Y."/>
            <person name="Ge X."/>
            <person name="Liu W."/>
        </authorList>
    </citation>
    <scope>NUCLEOTIDE SEQUENCE</scope>
    <source>
        <strain evidence="2">S2-27</strain>
    </source>
</reference>
<accession>A0ABT0YJL9</accession>
<feature type="region of interest" description="Disordered" evidence="1">
    <location>
        <begin position="61"/>
        <end position="85"/>
    </location>
</feature>
<protein>
    <submittedName>
        <fullName evidence="2">Uncharacterized protein</fullName>
    </submittedName>
</protein>